<comment type="caution">
    <text evidence="13">The sequence shown here is derived from an EMBL/GenBank/DDBJ whole genome shotgun (WGS) entry which is preliminary data.</text>
</comment>
<dbReference type="CDD" id="cd01672">
    <property type="entry name" value="TMPK"/>
    <property type="match status" value="1"/>
</dbReference>
<keyword evidence="4 11" id="KW-0808">Transferase</keyword>
<evidence type="ECO:0000256" key="8">
    <source>
        <dbReference type="ARBA" id="ARBA00022840"/>
    </source>
</evidence>
<evidence type="ECO:0000256" key="6">
    <source>
        <dbReference type="ARBA" id="ARBA00022741"/>
    </source>
</evidence>
<dbReference type="SUPFAM" id="SSF52540">
    <property type="entry name" value="P-loop containing nucleoside triphosphate hydrolases"/>
    <property type="match status" value="1"/>
</dbReference>
<evidence type="ECO:0000313" key="14">
    <source>
        <dbReference type="Proteomes" id="UP000297982"/>
    </source>
</evidence>
<evidence type="ECO:0000313" key="13">
    <source>
        <dbReference type="EMBL" id="TGB01488.1"/>
    </source>
</evidence>
<comment type="similarity">
    <text evidence="1 11">Belongs to the thymidylate kinase family.</text>
</comment>
<dbReference type="GO" id="GO:0005524">
    <property type="term" value="F:ATP binding"/>
    <property type="evidence" value="ECO:0007669"/>
    <property type="project" value="UniProtKB-UniRule"/>
</dbReference>
<evidence type="ECO:0000256" key="10">
    <source>
        <dbReference type="ARBA" id="ARBA00057735"/>
    </source>
</evidence>
<organism evidence="13 14">
    <name type="scientific">Halobacillus salinus</name>
    <dbReference type="NCBI Taxonomy" id="192814"/>
    <lineage>
        <taxon>Bacteria</taxon>
        <taxon>Bacillati</taxon>
        <taxon>Bacillota</taxon>
        <taxon>Bacilli</taxon>
        <taxon>Bacillales</taxon>
        <taxon>Bacillaceae</taxon>
        <taxon>Halobacillus</taxon>
    </lineage>
</organism>
<keyword evidence="6 11" id="KW-0547">Nucleotide-binding</keyword>
<feature type="domain" description="Thymidylate kinase-like" evidence="12">
    <location>
        <begin position="8"/>
        <end position="200"/>
    </location>
</feature>
<dbReference type="PANTHER" id="PTHR10344:SF4">
    <property type="entry name" value="UMP-CMP KINASE 2, MITOCHONDRIAL"/>
    <property type="match status" value="1"/>
</dbReference>
<dbReference type="GO" id="GO:0005829">
    <property type="term" value="C:cytosol"/>
    <property type="evidence" value="ECO:0007669"/>
    <property type="project" value="TreeGrafter"/>
</dbReference>
<dbReference type="Gene3D" id="3.40.50.300">
    <property type="entry name" value="P-loop containing nucleotide triphosphate hydrolases"/>
    <property type="match status" value="1"/>
</dbReference>
<sequence>MGGKWITIEGIGGAGKTTQVQMLEEYLSSSKGLKVSLTKEPGGTKLGAELRGILVKDLEVKPEYLSELLLFEADRHETIKKVVEPNIAQGNLVISDRGIDGSIAYQGFGRGLPLPLINILTVLATENRQPDLTILIDIDPIIAKERITKRWADDIDKFDLEEHKFQESARQGFLYSASLSTNRVKIVDGSNSTDEIHQDILKIIEDII</sequence>
<evidence type="ECO:0000256" key="7">
    <source>
        <dbReference type="ARBA" id="ARBA00022777"/>
    </source>
</evidence>
<dbReference type="InterPro" id="IPR027417">
    <property type="entry name" value="P-loop_NTPase"/>
</dbReference>
<dbReference type="AlphaFoldDB" id="A0A4Z0GW69"/>
<dbReference type="Proteomes" id="UP000297982">
    <property type="component" value="Unassembled WGS sequence"/>
</dbReference>
<accession>A0A4Z0GW69</accession>
<dbReference type="InterPro" id="IPR018094">
    <property type="entry name" value="Thymidylate_kinase"/>
</dbReference>
<dbReference type="RefSeq" id="WP_135328510.1">
    <property type="nucleotide sequence ID" value="NZ_SRJC01000006.1"/>
</dbReference>
<dbReference type="EC" id="2.7.4.9" evidence="2 11"/>
<keyword evidence="8 11" id="KW-0067">ATP-binding</keyword>
<protein>
    <recommendedName>
        <fullName evidence="3 11">Thymidylate kinase</fullName>
        <ecNumber evidence="2 11">2.7.4.9</ecNumber>
    </recommendedName>
    <alternativeName>
        <fullName evidence="11">dTMP kinase</fullName>
    </alternativeName>
</protein>
<dbReference type="GO" id="GO:0006233">
    <property type="term" value="P:dTDP biosynthetic process"/>
    <property type="evidence" value="ECO:0007669"/>
    <property type="project" value="InterPro"/>
</dbReference>
<dbReference type="NCBIfam" id="TIGR00041">
    <property type="entry name" value="DTMP_kinase"/>
    <property type="match status" value="1"/>
</dbReference>
<evidence type="ECO:0000256" key="3">
    <source>
        <dbReference type="ARBA" id="ARBA00017144"/>
    </source>
</evidence>
<gene>
    <name evidence="11 13" type="primary">tmk</name>
    <name evidence="13" type="ORF">E4663_16955</name>
</gene>
<dbReference type="EMBL" id="SRJC01000006">
    <property type="protein sequence ID" value="TGB01488.1"/>
    <property type="molecule type" value="Genomic_DNA"/>
</dbReference>
<dbReference type="GO" id="GO:0006235">
    <property type="term" value="P:dTTP biosynthetic process"/>
    <property type="evidence" value="ECO:0007669"/>
    <property type="project" value="UniProtKB-UniRule"/>
</dbReference>
<evidence type="ECO:0000256" key="1">
    <source>
        <dbReference type="ARBA" id="ARBA00009776"/>
    </source>
</evidence>
<evidence type="ECO:0000256" key="9">
    <source>
        <dbReference type="ARBA" id="ARBA00048743"/>
    </source>
</evidence>
<evidence type="ECO:0000256" key="5">
    <source>
        <dbReference type="ARBA" id="ARBA00022727"/>
    </source>
</evidence>
<dbReference type="GO" id="GO:0004798">
    <property type="term" value="F:dTMP kinase activity"/>
    <property type="evidence" value="ECO:0007669"/>
    <property type="project" value="UniProtKB-UniRule"/>
</dbReference>
<comment type="function">
    <text evidence="10 11">Phosphorylation of dTMP to form dTDP in both de novo and salvage pathways of dTTP synthesis.</text>
</comment>
<dbReference type="Pfam" id="PF02223">
    <property type="entry name" value="Thymidylate_kin"/>
    <property type="match status" value="1"/>
</dbReference>
<proteinExistence type="inferred from homology"/>
<dbReference type="InterPro" id="IPR039430">
    <property type="entry name" value="Thymidylate_kin-like_dom"/>
</dbReference>
<comment type="catalytic activity">
    <reaction evidence="9 11">
        <text>dTMP + ATP = dTDP + ADP</text>
        <dbReference type="Rhea" id="RHEA:13517"/>
        <dbReference type="ChEBI" id="CHEBI:30616"/>
        <dbReference type="ChEBI" id="CHEBI:58369"/>
        <dbReference type="ChEBI" id="CHEBI:63528"/>
        <dbReference type="ChEBI" id="CHEBI:456216"/>
        <dbReference type="EC" id="2.7.4.9"/>
    </reaction>
</comment>
<keyword evidence="7 11" id="KW-0418">Kinase</keyword>
<evidence type="ECO:0000256" key="11">
    <source>
        <dbReference type="HAMAP-Rule" id="MF_00165"/>
    </source>
</evidence>
<dbReference type="FunFam" id="3.40.50.300:FF:000225">
    <property type="entry name" value="Thymidylate kinase"/>
    <property type="match status" value="1"/>
</dbReference>
<dbReference type="GO" id="GO:0006227">
    <property type="term" value="P:dUDP biosynthetic process"/>
    <property type="evidence" value="ECO:0007669"/>
    <property type="project" value="TreeGrafter"/>
</dbReference>
<evidence type="ECO:0000256" key="2">
    <source>
        <dbReference type="ARBA" id="ARBA00012980"/>
    </source>
</evidence>
<evidence type="ECO:0000256" key="4">
    <source>
        <dbReference type="ARBA" id="ARBA00022679"/>
    </source>
</evidence>
<dbReference type="HAMAP" id="MF_00165">
    <property type="entry name" value="Thymidylate_kinase"/>
    <property type="match status" value="1"/>
</dbReference>
<comment type="caution">
    <text evidence="11">Lacks conserved residue(s) required for the propagation of feature annotation.</text>
</comment>
<evidence type="ECO:0000259" key="12">
    <source>
        <dbReference type="Pfam" id="PF02223"/>
    </source>
</evidence>
<dbReference type="PANTHER" id="PTHR10344">
    <property type="entry name" value="THYMIDYLATE KINASE"/>
    <property type="match status" value="1"/>
</dbReference>
<name>A0A4Z0GW69_9BACI</name>
<keyword evidence="14" id="KW-1185">Reference proteome</keyword>
<keyword evidence="5 11" id="KW-0545">Nucleotide biosynthesis</keyword>
<reference evidence="13 14" key="1">
    <citation type="journal article" date="2003" name="Int. J. Syst. Evol. Microbiol.">
        <title>Halobacillus salinus sp. nov., isolated from a salt lake on the coast of the East Sea in Korea.</title>
        <authorList>
            <person name="Yoon J.H."/>
            <person name="Kang K.H."/>
            <person name="Park Y.H."/>
        </authorList>
    </citation>
    <scope>NUCLEOTIDE SEQUENCE [LARGE SCALE GENOMIC DNA]</scope>
    <source>
        <strain evidence="13 14">HSL-3</strain>
    </source>
</reference>